<reference evidence="1" key="1">
    <citation type="submission" date="2013-12" db="EMBL/GenBank/DDBJ databases">
        <title>The Genome Sequence of Aphanomyces invadans NJM9701.</title>
        <authorList>
            <consortium name="The Broad Institute Genomics Platform"/>
            <person name="Russ C."/>
            <person name="Tyler B."/>
            <person name="van West P."/>
            <person name="Dieguez-Uribeondo J."/>
            <person name="Young S.K."/>
            <person name="Zeng Q."/>
            <person name="Gargeya S."/>
            <person name="Fitzgerald M."/>
            <person name="Abouelleil A."/>
            <person name="Alvarado L."/>
            <person name="Chapman S.B."/>
            <person name="Gainer-Dewar J."/>
            <person name="Goldberg J."/>
            <person name="Griggs A."/>
            <person name="Gujja S."/>
            <person name="Hansen M."/>
            <person name="Howarth C."/>
            <person name="Imamovic A."/>
            <person name="Ireland A."/>
            <person name="Larimer J."/>
            <person name="McCowan C."/>
            <person name="Murphy C."/>
            <person name="Pearson M."/>
            <person name="Poon T.W."/>
            <person name="Priest M."/>
            <person name="Roberts A."/>
            <person name="Saif S."/>
            <person name="Shea T."/>
            <person name="Sykes S."/>
            <person name="Wortman J."/>
            <person name="Nusbaum C."/>
            <person name="Birren B."/>
        </authorList>
    </citation>
    <scope>NUCLEOTIDE SEQUENCE [LARGE SCALE GENOMIC DNA]</scope>
    <source>
        <strain evidence="1">NJM9701</strain>
    </source>
</reference>
<protein>
    <submittedName>
        <fullName evidence="1">Uncharacterized protein</fullName>
    </submittedName>
</protein>
<organism evidence="1">
    <name type="scientific">Aphanomyces invadans</name>
    <dbReference type="NCBI Taxonomy" id="157072"/>
    <lineage>
        <taxon>Eukaryota</taxon>
        <taxon>Sar</taxon>
        <taxon>Stramenopiles</taxon>
        <taxon>Oomycota</taxon>
        <taxon>Saprolegniomycetes</taxon>
        <taxon>Saprolegniales</taxon>
        <taxon>Verrucalvaceae</taxon>
        <taxon>Aphanomyces</taxon>
    </lineage>
</organism>
<name>A0A024TTR2_9STRA</name>
<accession>A0A024TTR2</accession>
<evidence type="ECO:0000313" key="1">
    <source>
        <dbReference type="EMBL" id="ETV96727.1"/>
    </source>
</evidence>
<dbReference type="OrthoDB" id="91934at2759"/>
<dbReference type="EMBL" id="KI913975">
    <property type="protein sequence ID" value="ETV96727.1"/>
    <property type="molecule type" value="Genomic_DNA"/>
</dbReference>
<dbReference type="RefSeq" id="XP_008874504.1">
    <property type="nucleotide sequence ID" value="XM_008876282.1"/>
</dbReference>
<sequence length="100" mass="11535">MMVLTDLKDVRDDDMQQYNAYEAIRDEDDDSPTPVFDCFLNNRSEHILNTTNFSVREFNAIWQTCAYGGKDMLFMTMVILKNGEAWDFLGSLFGIRGASF</sequence>
<gene>
    <name evidence="1" type="ORF">H310_10044</name>
</gene>
<dbReference type="AlphaFoldDB" id="A0A024TTR2"/>
<proteinExistence type="predicted"/>
<dbReference type="VEuPathDB" id="FungiDB:H310_10044"/>
<dbReference type="GeneID" id="20087094"/>